<proteinExistence type="predicted"/>
<evidence type="ECO:0000313" key="2">
    <source>
        <dbReference type="EMBL" id="CAB4789623.1"/>
    </source>
</evidence>
<reference evidence="2" key="1">
    <citation type="submission" date="2020-05" db="EMBL/GenBank/DDBJ databases">
        <authorList>
            <person name="Chiriac C."/>
            <person name="Salcher M."/>
            <person name="Ghai R."/>
            <person name="Kavagutti S V."/>
        </authorList>
    </citation>
    <scope>NUCLEOTIDE SEQUENCE</scope>
</reference>
<feature type="region of interest" description="Disordered" evidence="1">
    <location>
        <begin position="51"/>
        <end position="71"/>
    </location>
</feature>
<name>A0A6J6X217_9ZZZZ</name>
<dbReference type="EMBL" id="CAFAAG010000023">
    <property type="protein sequence ID" value="CAB4789623.1"/>
    <property type="molecule type" value="Genomic_DNA"/>
</dbReference>
<organism evidence="2">
    <name type="scientific">freshwater metagenome</name>
    <dbReference type="NCBI Taxonomy" id="449393"/>
    <lineage>
        <taxon>unclassified sequences</taxon>
        <taxon>metagenomes</taxon>
        <taxon>ecological metagenomes</taxon>
    </lineage>
</organism>
<sequence>MIAISSFSLLFAAISVVSASTLVVMMLQESRNATRNNGMVAFRRHLDALSDDSRAHVRQQLKDHSTKQGRR</sequence>
<protein>
    <submittedName>
        <fullName evidence="2">Unannotated protein</fullName>
    </submittedName>
</protein>
<gene>
    <name evidence="2" type="ORF">UFOPK2975_00480</name>
</gene>
<evidence type="ECO:0000256" key="1">
    <source>
        <dbReference type="SAM" id="MobiDB-lite"/>
    </source>
</evidence>
<dbReference type="AlphaFoldDB" id="A0A6J6X217"/>
<accession>A0A6J6X217</accession>